<dbReference type="SUPFAM" id="SSF51735">
    <property type="entry name" value="NAD(P)-binding Rossmann-fold domains"/>
    <property type="match status" value="1"/>
</dbReference>
<dbReference type="Proteomes" id="UP000184356">
    <property type="component" value="Unassembled WGS sequence"/>
</dbReference>
<sequence length="329" mass="35907">MTFSLYDARKWNASLKEKLPKMVAVFVGGTSGIGEHAAKHLASALESPTIYIIGRNDAAGHRVVEELKTSNPNGSYIFKSCDVCDLHAVDWVCSDIAGDQAAIDLLFLTPGALALRKQETPSGIDRNHILRYYSRMRFVYNLMPSLEKSEDARVLSVLAAGKEDLIKEDNLDLKRHFSLAASTSYPATMTSVLFEVLASKHPSISFIHEFPGFVATPLLKHSWGSIAGTMFGLLMKPLAMSASESGEWSVFLSTSPSFPPRGWNKKSGPGMEEVQIARSSTGQVGDGVYLLNYDGKDVTNHGIMGQLRALGIPSVVEKHTLETMRLLSS</sequence>
<dbReference type="PANTHER" id="PTHR47534">
    <property type="entry name" value="YALI0E05731P"/>
    <property type="match status" value="1"/>
</dbReference>
<dbReference type="RefSeq" id="XP_040702998.1">
    <property type="nucleotide sequence ID" value="XM_040852244.1"/>
</dbReference>
<dbReference type="InterPro" id="IPR052228">
    <property type="entry name" value="Sec_Metab_Biosynth_Oxidored"/>
</dbReference>
<evidence type="ECO:0000313" key="2">
    <source>
        <dbReference type="EMBL" id="OJJ59192.1"/>
    </source>
</evidence>
<dbReference type="Pfam" id="PF00106">
    <property type="entry name" value="adh_short"/>
    <property type="match status" value="1"/>
</dbReference>
<protein>
    <recommendedName>
        <fullName evidence="4">Ketoreductase (KR) domain-containing protein</fullName>
    </recommendedName>
</protein>
<name>A0A1L9TIF5_9EURO</name>
<evidence type="ECO:0000313" key="3">
    <source>
        <dbReference type="Proteomes" id="UP000184356"/>
    </source>
</evidence>
<dbReference type="InterPro" id="IPR002347">
    <property type="entry name" value="SDR_fam"/>
</dbReference>
<organism evidence="2 3">
    <name type="scientific">Aspergillus sydowii CBS 593.65</name>
    <dbReference type="NCBI Taxonomy" id="1036612"/>
    <lineage>
        <taxon>Eukaryota</taxon>
        <taxon>Fungi</taxon>
        <taxon>Dikarya</taxon>
        <taxon>Ascomycota</taxon>
        <taxon>Pezizomycotina</taxon>
        <taxon>Eurotiomycetes</taxon>
        <taxon>Eurotiomycetidae</taxon>
        <taxon>Eurotiales</taxon>
        <taxon>Aspergillaceae</taxon>
        <taxon>Aspergillus</taxon>
        <taxon>Aspergillus subgen. Nidulantes</taxon>
    </lineage>
</organism>
<gene>
    <name evidence="2" type="ORF">ASPSYDRAFT_89908</name>
</gene>
<dbReference type="InterPro" id="IPR036291">
    <property type="entry name" value="NAD(P)-bd_dom_sf"/>
</dbReference>
<dbReference type="OrthoDB" id="2898509at2759"/>
<dbReference type="GeneID" id="63768317"/>
<evidence type="ECO:0008006" key="4">
    <source>
        <dbReference type="Google" id="ProtNLM"/>
    </source>
</evidence>
<dbReference type="AlphaFoldDB" id="A0A1L9TIF5"/>
<reference evidence="3" key="1">
    <citation type="journal article" date="2017" name="Genome Biol.">
        <title>Comparative genomics reveals high biological diversity and specific adaptations in the industrially and medically important fungal genus Aspergillus.</title>
        <authorList>
            <person name="de Vries R.P."/>
            <person name="Riley R."/>
            <person name="Wiebenga A."/>
            <person name="Aguilar-Osorio G."/>
            <person name="Amillis S."/>
            <person name="Uchima C.A."/>
            <person name="Anderluh G."/>
            <person name="Asadollahi M."/>
            <person name="Askin M."/>
            <person name="Barry K."/>
            <person name="Battaglia E."/>
            <person name="Bayram O."/>
            <person name="Benocci T."/>
            <person name="Braus-Stromeyer S.A."/>
            <person name="Caldana C."/>
            <person name="Canovas D."/>
            <person name="Cerqueira G.C."/>
            <person name="Chen F."/>
            <person name="Chen W."/>
            <person name="Choi C."/>
            <person name="Clum A."/>
            <person name="Dos Santos R.A."/>
            <person name="Damasio A.R."/>
            <person name="Diallinas G."/>
            <person name="Emri T."/>
            <person name="Fekete E."/>
            <person name="Flipphi M."/>
            <person name="Freyberg S."/>
            <person name="Gallo A."/>
            <person name="Gournas C."/>
            <person name="Habgood R."/>
            <person name="Hainaut M."/>
            <person name="Harispe M.L."/>
            <person name="Henrissat B."/>
            <person name="Hilden K.S."/>
            <person name="Hope R."/>
            <person name="Hossain A."/>
            <person name="Karabika E."/>
            <person name="Karaffa L."/>
            <person name="Karanyi Z."/>
            <person name="Krasevec N."/>
            <person name="Kuo A."/>
            <person name="Kusch H."/>
            <person name="LaButti K."/>
            <person name="Lagendijk E.L."/>
            <person name="Lapidus A."/>
            <person name="Levasseur A."/>
            <person name="Lindquist E."/>
            <person name="Lipzen A."/>
            <person name="Logrieco A.F."/>
            <person name="MacCabe A."/>
            <person name="Maekelae M.R."/>
            <person name="Malavazi I."/>
            <person name="Melin P."/>
            <person name="Meyer V."/>
            <person name="Mielnichuk N."/>
            <person name="Miskei M."/>
            <person name="Molnar A.P."/>
            <person name="Mule G."/>
            <person name="Ngan C.Y."/>
            <person name="Orejas M."/>
            <person name="Orosz E."/>
            <person name="Ouedraogo J.P."/>
            <person name="Overkamp K.M."/>
            <person name="Park H.-S."/>
            <person name="Perrone G."/>
            <person name="Piumi F."/>
            <person name="Punt P.J."/>
            <person name="Ram A.F."/>
            <person name="Ramon A."/>
            <person name="Rauscher S."/>
            <person name="Record E."/>
            <person name="Riano-Pachon D.M."/>
            <person name="Robert V."/>
            <person name="Roehrig J."/>
            <person name="Ruller R."/>
            <person name="Salamov A."/>
            <person name="Salih N.S."/>
            <person name="Samson R.A."/>
            <person name="Sandor E."/>
            <person name="Sanguinetti M."/>
            <person name="Schuetze T."/>
            <person name="Sepcic K."/>
            <person name="Shelest E."/>
            <person name="Sherlock G."/>
            <person name="Sophianopoulou V."/>
            <person name="Squina F.M."/>
            <person name="Sun H."/>
            <person name="Susca A."/>
            <person name="Todd R.B."/>
            <person name="Tsang A."/>
            <person name="Unkles S.E."/>
            <person name="van de Wiele N."/>
            <person name="van Rossen-Uffink D."/>
            <person name="Oliveira J.V."/>
            <person name="Vesth T.C."/>
            <person name="Visser J."/>
            <person name="Yu J.-H."/>
            <person name="Zhou M."/>
            <person name="Andersen M.R."/>
            <person name="Archer D.B."/>
            <person name="Baker S.E."/>
            <person name="Benoit I."/>
            <person name="Brakhage A.A."/>
            <person name="Braus G.H."/>
            <person name="Fischer R."/>
            <person name="Frisvad J.C."/>
            <person name="Goldman G.H."/>
            <person name="Houbraken J."/>
            <person name="Oakley B."/>
            <person name="Pocsi I."/>
            <person name="Scazzocchio C."/>
            <person name="Seiboth B."/>
            <person name="vanKuyk P.A."/>
            <person name="Wortman J."/>
            <person name="Dyer P.S."/>
            <person name="Grigoriev I.V."/>
        </authorList>
    </citation>
    <scope>NUCLEOTIDE SEQUENCE [LARGE SCALE GENOMIC DNA]</scope>
    <source>
        <strain evidence="3">CBS 593.65</strain>
    </source>
</reference>
<dbReference type="GO" id="GO:0016491">
    <property type="term" value="F:oxidoreductase activity"/>
    <property type="evidence" value="ECO:0007669"/>
    <property type="project" value="UniProtKB-KW"/>
</dbReference>
<dbReference type="PANTHER" id="PTHR47534:SF3">
    <property type="entry name" value="ALCOHOL DEHYDROGENASE-LIKE C-TERMINAL DOMAIN-CONTAINING PROTEIN"/>
    <property type="match status" value="1"/>
</dbReference>
<dbReference type="Gene3D" id="3.40.50.720">
    <property type="entry name" value="NAD(P)-binding Rossmann-like Domain"/>
    <property type="match status" value="1"/>
</dbReference>
<dbReference type="STRING" id="1036612.A0A1L9TIF5"/>
<keyword evidence="1" id="KW-0560">Oxidoreductase</keyword>
<evidence type="ECO:0000256" key="1">
    <source>
        <dbReference type="ARBA" id="ARBA00023002"/>
    </source>
</evidence>
<dbReference type="EMBL" id="KV878586">
    <property type="protein sequence ID" value="OJJ59192.1"/>
    <property type="molecule type" value="Genomic_DNA"/>
</dbReference>
<proteinExistence type="predicted"/>
<accession>A0A1L9TIF5</accession>
<dbReference type="VEuPathDB" id="FungiDB:ASPSYDRAFT_89908"/>
<keyword evidence="3" id="KW-1185">Reference proteome</keyword>